<dbReference type="InterPro" id="IPR025722">
    <property type="entry name" value="TetR"/>
</dbReference>
<dbReference type="EMBL" id="JAIUJR010000020">
    <property type="protein sequence ID" value="MCA0133899.1"/>
    <property type="molecule type" value="Genomic_DNA"/>
</dbReference>
<gene>
    <name evidence="4" type="ORF">LBU54_15005</name>
</gene>
<dbReference type="PROSITE" id="PS50977">
    <property type="entry name" value="HTH_TETR_2"/>
    <property type="match status" value="1"/>
</dbReference>
<dbReference type="RefSeq" id="WP_224531892.1">
    <property type="nucleotide sequence ID" value="NZ_JAIUJR010000020.1"/>
</dbReference>
<feature type="domain" description="HTH tetR-type" evidence="3">
    <location>
        <begin position="2"/>
        <end position="62"/>
    </location>
</feature>
<dbReference type="InterPro" id="IPR001647">
    <property type="entry name" value="HTH_TetR"/>
</dbReference>
<dbReference type="Pfam" id="PF00440">
    <property type="entry name" value="TetR_N"/>
    <property type="match status" value="1"/>
</dbReference>
<dbReference type="Proteomes" id="UP001198901">
    <property type="component" value="Unassembled WGS sequence"/>
</dbReference>
<evidence type="ECO:0000313" key="4">
    <source>
        <dbReference type="EMBL" id="MCA0133899.1"/>
    </source>
</evidence>
<evidence type="ECO:0000259" key="3">
    <source>
        <dbReference type="PROSITE" id="PS50977"/>
    </source>
</evidence>
<dbReference type="InterPro" id="IPR050624">
    <property type="entry name" value="HTH-type_Tx_Regulator"/>
</dbReference>
<dbReference type="InterPro" id="IPR009057">
    <property type="entry name" value="Homeodomain-like_sf"/>
</dbReference>
<proteinExistence type="predicted"/>
<keyword evidence="5" id="KW-1185">Reference proteome</keyword>
<dbReference type="Gene3D" id="1.10.357.10">
    <property type="entry name" value="Tetracycline Repressor, domain 2"/>
    <property type="match status" value="1"/>
</dbReference>
<organism evidence="4 5">
    <name type="scientific">Winogradskyella alexanderae</name>
    <dbReference type="NCBI Taxonomy" id="2877123"/>
    <lineage>
        <taxon>Bacteria</taxon>
        <taxon>Pseudomonadati</taxon>
        <taxon>Bacteroidota</taxon>
        <taxon>Flavobacteriia</taxon>
        <taxon>Flavobacteriales</taxon>
        <taxon>Flavobacteriaceae</taxon>
        <taxon>Winogradskyella</taxon>
    </lineage>
</organism>
<evidence type="ECO:0000256" key="2">
    <source>
        <dbReference type="PROSITE-ProRule" id="PRU00335"/>
    </source>
</evidence>
<dbReference type="PRINTS" id="PR00455">
    <property type="entry name" value="HTHTETR"/>
</dbReference>
<dbReference type="PANTHER" id="PTHR43479:SF11">
    <property type="entry name" value="ACREF_ENVCD OPERON REPRESSOR-RELATED"/>
    <property type="match status" value="1"/>
</dbReference>
<dbReference type="Pfam" id="PF13972">
    <property type="entry name" value="TetR"/>
    <property type="match status" value="1"/>
</dbReference>
<accession>A0ABS7XWX9</accession>
<dbReference type="SUPFAM" id="SSF46689">
    <property type="entry name" value="Homeodomain-like"/>
    <property type="match status" value="1"/>
</dbReference>
<name>A0ABS7XWX9_9FLAO</name>
<comment type="caution">
    <text evidence="4">The sequence shown here is derived from an EMBL/GenBank/DDBJ whole genome shotgun (WGS) entry which is preliminary data.</text>
</comment>
<sequence>MKKTKQKIADTALHLFNMKGLSQVTLRTIAKEMGISQGNLNYHYKKREDIIEEIYYRLVKEMDDSMDKIKGADIGLTLFSDITAAVLQNSFKYRFFFFDFIQIMRENKKIKRHYKSLVDIRKTQIITFFDQLVQGGLMREEQLPNEYTFLYKRFQIFGDFWMASAEIEKKQISEKTIVEYLEIITQSIYPYLTEKGIKEYNSLNF</sequence>
<evidence type="ECO:0000313" key="5">
    <source>
        <dbReference type="Proteomes" id="UP001198901"/>
    </source>
</evidence>
<dbReference type="PANTHER" id="PTHR43479">
    <property type="entry name" value="ACREF/ENVCD OPERON REPRESSOR-RELATED"/>
    <property type="match status" value="1"/>
</dbReference>
<evidence type="ECO:0000256" key="1">
    <source>
        <dbReference type="ARBA" id="ARBA00023125"/>
    </source>
</evidence>
<keyword evidence="1 2" id="KW-0238">DNA-binding</keyword>
<reference evidence="5" key="1">
    <citation type="submission" date="2023-07" db="EMBL/GenBank/DDBJ databases">
        <authorList>
            <person name="Yue Y."/>
        </authorList>
    </citation>
    <scope>NUCLEOTIDE SEQUENCE [LARGE SCALE GENOMIC DNA]</scope>
    <source>
        <strain evidence="5">D23</strain>
    </source>
</reference>
<protein>
    <submittedName>
        <fullName evidence="4">TetR/AcrR family transcriptional regulator</fullName>
    </submittedName>
</protein>
<feature type="DNA-binding region" description="H-T-H motif" evidence="2">
    <location>
        <begin position="25"/>
        <end position="44"/>
    </location>
</feature>